<protein>
    <recommendedName>
        <fullName evidence="9">CRISPR-associated exonuclease Cas4</fullName>
        <ecNumber evidence="9">3.1.12.1</ecNumber>
    </recommendedName>
</protein>
<keyword evidence="3 9" id="KW-0378">Hydrolase</keyword>
<dbReference type="PANTHER" id="PTHR37168">
    <property type="entry name" value="CRISPR-ASSOCIATED EXONUCLEASE CAS4"/>
    <property type="match status" value="1"/>
</dbReference>
<name>A0ABT1RLN0_9FIRM</name>
<evidence type="ECO:0000256" key="3">
    <source>
        <dbReference type="ARBA" id="ARBA00022801"/>
    </source>
</evidence>
<keyword evidence="4 9" id="KW-0269">Exonuclease</keyword>
<dbReference type="Pfam" id="PF01930">
    <property type="entry name" value="Cas_Cas4"/>
    <property type="match status" value="1"/>
</dbReference>
<comment type="caution">
    <text evidence="11">The sequence shown here is derived from an EMBL/GenBank/DDBJ whole genome shotgun (WGS) entry which is preliminary data.</text>
</comment>
<gene>
    <name evidence="11" type="primary">cas4</name>
    <name evidence="11" type="ORF">NE619_05065</name>
</gene>
<keyword evidence="8 9" id="KW-0464">Manganese</keyword>
<dbReference type="PANTHER" id="PTHR37168:SF1">
    <property type="entry name" value="CRISPR-ASSOCIATED EXONUCLEASE CAS4"/>
    <property type="match status" value="1"/>
</dbReference>
<evidence type="ECO:0000256" key="2">
    <source>
        <dbReference type="ARBA" id="ARBA00022723"/>
    </source>
</evidence>
<sequence>MDDDIRITGVMVYYYFVCKRKLWYFKHEIQMEQGNEAVKIGKLLDETSYGRENKHINIDQTINIDFIRESNVLHEVKKSKKIEEASVWQVKYYLYYLKKKGMDCVTGKIDYPLLKKSVTVELQDEDVLKMEEVLSDIKQIIGQSLPDEARRKNICKSCAYFDLCFI</sequence>
<evidence type="ECO:0000259" key="10">
    <source>
        <dbReference type="Pfam" id="PF01930"/>
    </source>
</evidence>
<evidence type="ECO:0000256" key="4">
    <source>
        <dbReference type="ARBA" id="ARBA00022839"/>
    </source>
</evidence>
<keyword evidence="6 9" id="KW-0411">Iron-sulfur</keyword>
<dbReference type="Gene3D" id="3.90.320.10">
    <property type="match status" value="1"/>
</dbReference>
<evidence type="ECO:0000256" key="1">
    <source>
        <dbReference type="ARBA" id="ARBA00022722"/>
    </source>
</evidence>
<comment type="cofactor">
    <cofactor evidence="9">
        <name>Mg(2+)</name>
        <dbReference type="ChEBI" id="CHEBI:18420"/>
    </cofactor>
    <cofactor evidence="9">
        <name>Mn(2+)</name>
        <dbReference type="ChEBI" id="CHEBI:29035"/>
    </cofactor>
    <text evidence="9">Mg(2+) or Mn(2+) required for ssDNA cleavage activity.</text>
</comment>
<dbReference type="NCBIfam" id="TIGR00372">
    <property type="entry name" value="cas4"/>
    <property type="match status" value="1"/>
</dbReference>
<keyword evidence="7 9" id="KW-0051">Antiviral defense</keyword>
<dbReference type="EMBL" id="JANFXK010000004">
    <property type="protein sequence ID" value="MCQ4636089.1"/>
    <property type="molecule type" value="Genomic_DNA"/>
</dbReference>
<dbReference type="InterPro" id="IPR022765">
    <property type="entry name" value="Dna2/Cas4_DUF83"/>
</dbReference>
<dbReference type="Proteomes" id="UP001524502">
    <property type="component" value="Unassembled WGS sequence"/>
</dbReference>
<keyword evidence="2 9" id="KW-0479">Metal-binding</keyword>
<comment type="function">
    <text evidence="9">CRISPR (clustered regularly interspaced short palindromic repeat) is an adaptive immune system that provides protection against mobile genetic elements (viruses, transposable elements and conjugative plasmids). CRISPR clusters contain sequences complementary to antecedent mobile elements and target invading nucleic acids. CRISPR clusters are transcribed and processed into CRISPR RNA (crRNA).</text>
</comment>
<evidence type="ECO:0000256" key="7">
    <source>
        <dbReference type="ARBA" id="ARBA00023118"/>
    </source>
</evidence>
<keyword evidence="12" id="KW-1185">Reference proteome</keyword>
<dbReference type="EC" id="3.1.12.1" evidence="9"/>
<dbReference type="InterPro" id="IPR011604">
    <property type="entry name" value="PDDEXK-like_dom_sf"/>
</dbReference>
<dbReference type="RefSeq" id="WP_256131277.1">
    <property type="nucleotide sequence ID" value="NZ_JANFXK010000004.1"/>
</dbReference>
<feature type="domain" description="DUF83" evidence="10">
    <location>
        <begin position="8"/>
        <end position="166"/>
    </location>
</feature>
<evidence type="ECO:0000256" key="9">
    <source>
        <dbReference type="RuleBase" id="RU365022"/>
    </source>
</evidence>
<evidence type="ECO:0000256" key="6">
    <source>
        <dbReference type="ARBA" id="ARBA00023014"/>
    </source>
</evidence>
<evidence type="ECO:0000313" key="11">
    <source>
        <dbReference type="EMBL" id="MCQ4636089.1"/>
    </source>
</evidence>
<evidence type="ECO:0000256" key="8">
    <source>
        <dbReference type="ARBA" id="ARBA00023211"/>
    </source>
</evidence>
<comment type="cofactor">
    <cofactor evidence="9">
        <name>iron-sulfur cluster</name>
        <dbReference type="ChEBI" id="CHEBI:30408"/>
    </cofactor>
</comment>
<keyword evidence="1 9" id="KW-0540">Nuclease</keyword>
<proteinExistence type="inferred from homology"/>
<comment type="similarity">
    <text evidence="9">Belongs to the CRISPR-associated exonuclease Cas4 family.</text>
</comment>
<evidence type="ECO:0000313" key="12">
    <source>
        <dbReference type="Proteomes" id="UP001524502"/>
    </source>
</evidence>
<reference evidence="11 12" key="1">
    <citation type="submission" date="2022-06" db="EMBL/GenBank/DDBJ databases">
        <title>Isolation of gut microbiota from human fecal samples.</title>
        <authorList>
            <person name="Pamer E.G."/>
            <person name="Barat B."/>
            <person name="Waligurski E."/>
            <person name="Medina S."/>
            <person name="Paddock L."/>
            <person name="Mostad J."/>
        </authorList>
    </citation>
    <scope>NUCLEOTIDE SEQUENCE [LARGE SCALE GENOMIC DNA]</scope>
    <source>
        <strain evidence="11 12">SL.3.17</strain>
    </source>
</reference>
<keyword evidence="5 9" id="KW-0408">Iron</keyword>
<accession>A0ABT1RLN0</accession>
<dbReference type="InterPro" id="IPR013343">
    <property type="entry name" value="CRISPR-assoc_prot_Cas4"/>
</dbReference>
<evidence type="ECO:0000256" key="5">
    <source>
        <dbReference type="ARBA" id="ARBA00023004"/>
    </source>
</evidence>
<organism evidence="11 12">
    <name type="scientific">Anaerovorax odorimutans</name>
    <dbReference type="NCBI Taxonomy" id="109327"/>
    <lineage>
        <taxon>Bacteria</taxon>
        <taxon>Bacillati</taxon>
        <taxon>Bacillota</taxon>
        <taxon>Clostridia</taxon>
        <taxon>Peptostreptococcales</taxon>
        <taxon>Anaerovoracaceae</taxon>
        <taxon>Anaerovorax</taxon>
    </lineage>
</organism>